<dbReference type="Proteomes" id="UP001529510">
    <property type="component" value="Unassembled WGS sequence"/>
</dbReference>
<gene>
    <name evidence="1" type="ORF">M9458_017288</name>
</gene>
<feature type="non-terminal residue" evidence="1">
    <location>
        <position position="1"/>
    </location>
</feature>
<dbReference type="EMBL" id="JAMKFB020000008">
    <property type="protein sequence ID" value="KAL0185618.1"/>
    <property type="molecule type" value="Genomic_DNA"/>
</dbReference>
<comment type="caution">
    <text evidence="1">The sequence shown here is derived from an EMBL/GenBank/DDBJ whole genome shotgun (WGS) entry which is preliminary data.</text>
</comment>
<accession>A0ABD0QHA8</accession>
<name>A0ABD0QHA8_CIRMR</name>
<proteinExistence type="predicted"/>
<reference evidence="1 2" key="1">
    <citation type="submission" date="2024-05" db="EMBL/GenBank/DDBJ databases">
        <title>Genome sequencing and assembly of Indian major carp, Cirrhinus mrigala (Hamilton, 1822).</title>
        <authorList>
            <person name="Mohindra V."/>
            <person name="Chowdhury L.M."/>
            <person name="Lal K."/>
            <person name="Jena J.K."/>
        </authorList>
    </citation>
    <scope>NUCLEOTIDE SEQUENCE [LARGE SCALE GENOMIC DNA]</scope>
    <source>
        <strain evidence="1">CM1030</strain>
        <tissue evidence="1">Blood</tissue>
    </source>
</reference>
<organism evidence="1 2">
    <name type="scientific">Cirrhinus mrigala</name>
    <name type="common">Mrigala</name>
    <dbReference type="NCBI Taxonomy" id="683832"/>
    <lineage>
        <taxon>Eukaryota</taxon>
        <taxon>Metazoa</taxon>
        <taxon>Chordata</taxon>
        <taxon>Craniata</taxon>
        <taxon>Vertebrata</taxon>
        <taxon>Euteleostomi</taxon>
        <taxon>Actinopterygii</taxon>
        <taxon>Neopterygii</taxon>
        <taxon>Teleostei</taxon>
        <taxon>Ostariophysi</taxon>
        <taxon>Cypriniformes</taxon>
        <taxon>Cyprinidae</taxon>
        <taxon>Labeoninae</taxon>
        <taxon>Labeonini</taxon>
        <taxon>Cirrhinus</taxon>
    </lineage>
</organism>
<evidence type="ECO:0000313" key="2">
    <source>
        <dbReference type="Proteomes" id="UP001529510"/>
    </source>
</evidence>
<sequence length="59" mass="7014">CLITIYRGRRFIEQRINDSIGVHTHNQAVVDKIEEELGKRWEEIYIKLIGGINRNENDF</sequence>
<dbReference type="AlphaFoldDB" id="A0ABD0QHA8"/>
<evidence type="ECO:0000313" key="1">
    <source>
        <dbReference type="EMBL" id="KAL0185618.1"/>
    </source>
</evidence>
<protein>
    <submittedName>
        <fullName evidence="1">Uncharacterized protein</fullName>
    </submittedName>
</protein>
<keyword evidence="2" id="KW-1185">Reference proteome</keyword>